<proteinExistence type="predicted"/>
<protein>
    <submittedName>
        <fullName evidence="1">Uncharacterized protein</fullName>
    </submittedName>
</protein>
<accession>A0A6C0LSX8</accession>
<dbReference type="EMBL" id="MN740556">
    <property type="protein sequence ID" value="QHU33115.1"/>
    <property type="molecule type" value="Genomic_DNA"/>
</dbReference>
<organism evidence="1">
    <name type="scientific">viral metagenome</name>
    <dbReference type="NCBI Taxonomy" id="1070528"/>
    <lineage>
        <taxon>unclassified sequences</taxon>
        <taxon>metagenomes</taxon>
        <taxon>organismal metagenomes</taxon>
    </lineage>
</organism>
<name>A0A6C0LSX8_9ZZZZ</name>
<evidence type="ECO:0000313" key="1">
    <source>
        <dbReference type="EMBL" id="QHU33115.1"/>
    </source>
</evidence>
<sequence length="514" mass="60984">MSTFESIKYIRIGIVGKYNDFEIFLDILKNYIFSNIKLCKNFKLDINIIHDNNYSNYNFIFYILDIHDIISHVSEIKLISSNLIDPRNHIFIISDGCSDIYLDDEDDLIYNDDIINDNFVNFDNSLSSIGIPDKLFHLSKISSIHSKILCKISKDNGSIINLNEMEINILALKLLKKNKLSLSEKMRQIRSIFKEIDLNNKLKEMGFIDIKQILEQYFKLGYQKKIIYHNYLYEIEKLHLSTKFDDVKNIEFILTDIHAISFFKKEMLDKLICESSFIIKEKLLKYLDVCKKMIVVSVSQGRILNSIDPHNFHKFLSDMLEITTKFELSELSLITQKEIDTINKIIIDHHSKEMEKITDLNKIQSILKIFASKDRDKFIPLFEKIMNNQKIFNENIHNMNQWVVFIDELIKLNIDNNIIIRLIEGIIIDKIKYYSDVSKINSNDITLIYPQCLQIFLLENLHRDFIFKKLYMYISYHLRYSARNMSELLQNVQLYQYNSLMILENKLLYFFTKS</sequence>
<reference evidence="1" key="1">
    <citation type="journal article" date="2020" name="Nature">
        <title>Giant virus diversity and host interactions through global metagenomics.</title>
        <authorList>
            <person name="Schulz F."/>
            <person name="Roux S."/>
            <person name="Paez-Espino D."/>
            <person name="Jungbluth S."/>
            <person name="Walsh D.A."/>
            <person name="Denef V.J."/>
            <person name="McMahon K.D."/>
            <person name="Konstantinidis K.T."/>
            <person name="Eloe-Fadrosh E.A."/>
            <person name="Kyrpides N.C."/>
            <person name="Woyke T."/>
        </authorList>
    </citation>
    <scope>NUCLEOTIDE SEQUENCE</scope>
    <source>
        <strain evidence="1">GVMAG-S-1014582-52</strain>
    </source>
</reference>
<dbReference type="AlphaFoldDB" id="A0A6C0LSX8"/>